<evidence type="ECO:0000256" key="3">
    <source>
        <dbReference type="ARBA" id="ARBA00012374"/>
    </source>
</evidence>
<evidence type="ECO:0000256" key="11">
    <source>
        <dbReference type="ARBA" id="ARBA00047594"/>
    </source>
</evidence>
<evidence type="ECO:0000256" key="10">
    <source>
        <dbReference type="ARBA" id="ARBA00032707"/>
    </source>
</evidence>
<evidence type="ECO:0000256" key="8">
    <source>
        <dbReference type="ARBA" id="ARBA00022989"/>
    </source>
</evidence>
<reference evidence="13" key="1">
    <citation type="journal article" date="2015" name="Nature">
        <title>Complex archaea that bridge the gap between prokaryotes and eukaryotes.</title>
        <authorList>
            <person name="Spang A."/>
            <person name="Saw J.H."/>
            <person name="Jorgensen S.L."/>
            <person name="Zaremba-Niedzwiedzka K."/>
            <person name="Martijn J."/>
            <person name="Lind A.E."/>
            <person name="van Eijk R."/>
            <person name="Schleper C."/>
            <person name="Guy L."/>
            <person name="Ettema T.J."/>
        </authorList>
    </citation>
    <scope>NUCLEOTIDE SEQUENCE</scope>
</reference>
<evidence type="ECO:0000256" key="7">
    <source>
        <dbReference type="ARBA" id="ARBA00022801"/>
    </source>
</evidence>
<dbReference type="InterPro" id="IPR003824">
    <property type="entry name" value="UppP"/>
</dbReference>
<keyword evidence="9 12" id="KW-0472">Membrane</keyword>
<dbReference type="EMBL" id="LAZR01016105">
    <property type="protein sequence ID" value="KKM05938.1"/>
    <property type="molecule type" value="Genomic_DNA"/>
</dbReference>
<accession>A0A0F9K3W3</accession>
<comment type="caution">
    <text evidence="13">The sequence shown here is derived from an EMBL/GenBank/DDBJ whole genome shotgun (WGS) entry which is preliminary data.</text>
</comment>
<comment type="similarity">
    <text evidence="2">Belongs to the UppP family.</text>
</comment>
<feature type="transmembrane region" description="Helical" evidence="12">
    <location>
        <begin position="172"/>
        <end position="192"/>
    </location>
</feature>
<protein>
    <recommendedName>
        <fullName evidence="4">Undecaprenyl-diphosphatase</fullName>
        <ecNumber evidence="3">3.6.1.27</ecNumber>
    </recommendedName>
    <alternativeName>
        <fullName evidence="10">Undecaprenyl pyrophosphate phosphatase</fullName>
    </alternativeName>
</protein>
<dbReference type="Pfam" id="PF02673">
    <property type="entry name" value="BacA"/>
    <property type="match status" value="1"/>
</dbReference>
<dbReference type="PANTHER" id="PTHR30622">
    <property type="entry name" value="UNDECAPRENYL-DIPHOSPHATASE"/>
    <property type="match status" value="1"/>
</dbReference>
<feature type="transmembrane region" description="Helical" evidence="12">
    <location>
        <begin position="38"/>
        <end position="62"/>
    </location>
</feature>
<gene>
    <name evidence="13" type="ORF">LCGC14_1748980</name>
</gene>
<dbReference type="HAMAP" id="MF_01006">
    <property type="entry name" value="Undec_diphosphatase"/>
    <property type="match status" value="1"/>
</dbReference>
<comment type="subcellular location">
    <subcellularLocation>
        <location evidence="1">Cell membrane</location>
        <topology evidence="1">Multi-pass membrane protein</topology>
    </subcellularLocation>
</comment>
<sequence length="250" mass="26605">MFEAIILGVVQGVTEFLPISSTAHLVLLPKLFGWEDELLSSLSFDVALHVGTLLSVIVCLYGDITDILGKHRRLLLLIAAATVPAGLAGVTLDDYVSGVFRSPALIAGALVVFGIVMYLSERFRQHKPMKDISWGDAIFIGAAQALALVPGVSRSGITISAGLARGVKRDEAAKFSFLLSIPVIAGAAVLEGRHLFNNSADTDLALVGAGFIASFVTGVVAIKLLIRYLQKFTLNAFVYYRFVLAGVIMG</sequence>
<dbReference type="GO" id="GO:0005886">
    <property type="term" value="C:plasma membrane"/>
    <property type="evidence" value="ECO:0007669"/>
    <property type="project" value="UniProtKB-SubCell"/>
</dbReference>
<name>A0A0F9K3W3_9ZZZZ</name>
<evidence type="ECO:0000313" key="13">
    <source>
        <dbReference type="EMBL" id="KKM05938.1"/>
    </source>
</evidence>
<proteinExistence type="inferred from homology"/>
<evidence type="ECO:0000256" key="2">
    <source>
        <dbReference type="ARBA" id="ARBA00010621"/>
    </source>
</evidence>
<evidence type="ECO:0000256" key="9">
    <source>
        <dbReference type="ARBA" id="ARBA00023136"/>
    </source>
</evidence>
<dbReference type="AlphaFoldDB" id="A0A0F9K3W3"/>
<organism evidence="13">
    <name type="scientific">marine sediment metagenome</name>
    <dbReference type="NCBI Taxonomy" id="412755"/>
    <lineage>
        <taxon>unclassified sequences</taxon>
        <taxon>metagenomes</taxon>
        <taxon>ecological metagenomes</taxon>
    </lineage>
</organism>
<evidence type="ECO:0000256" key="12">
    <source>
        <dbReference type="SAM" id="Phobius"/>
    </source>
</evidence>
<feature type="transmembrane region" description="Helical" evidence="12">
    <location>
        <begin position="74"/>
        <end position="92"/>
    </location>
</feature>
<evidence type="ECO:0000256" key="1">
    <source>
        <dbReference type="ARBA" id="ARBA00004651"/>
    </source>
</evidence>
<keyword evidence="6 12" id="KW-0812">Transmembrane</keyword>
<evidence type="ECO:0000256" key="4">
    <source>
        <dbReference type="ARBA" id="ARBA00021581"/>
    </source>
</evidence>
<keyword evidence="5" id="KW-1003">Cell membrane</keyword>
<evidence type="ECO:0000256" key="6">
    <source>
        <dbReference type="ARBA" id="ARBA00022692"/>
    </source>
</evidence>
<dbReference type="GO" id="GO:0050380">
    <property type="term" value="F:undecaprenyl-diphosphatase activity"/>
    <property type="evidence" value="ECO:0007669"/>
    <property type="project" value="UniProtKB-EC"/>
</dbReference>
<feature type="non-terminal residue" evidence="13">
    <location>
        <position position="250"/>
    </location>
</feature>
<feature type="transmembrane region" description="Helical" evidence="12">
    <location>
        <begin position="98"/>
        <end position="120"/>
    </location>
</feature>
<dbReference type="EC" id="3.6.1.27" evidence="3"/>
<keyword evidence="7" id="KW-0378">Hydrolase</keyword>
<comment type="catalytic activity">
    <reaction evidence="11">
        <text>di-trans,octa-cis-undecaprenyl diphosphate + H2O = di-trans,octa-cis-undecaprenyl phosphate + phosphate + H(+)</text>
        <dbReference type="Rhea" id="RHEA:28094"/>
        <dbReference type="ChEBI" id="CHEBI:15377"/>
        <dbReference type="ChEBI" id="CHEBI:15378"/>
        <dbReference type="ChEBI" id="CHEBI:43474"/>
        <dbReference type="ChEBI" id="CHEBI:58405"/>
        <dbReference type="ChEBI" id="CHEBI:60392"/>
        <dbReference type="EC" id="3.6.1.27"/>
    </reaction>
</comment>
<dbReference type="PANTHER" id="PTHR30622:SF4">
    <property type="entry name" value="UNDECAPRENYL-DIPHOSPHATASE"/>
    <property type="match status" value="1"/>
</dbReference>
<keyword evidence="8 12" id="KW-1133">Transmembrane helix</keyword>
<feature type="transmembrane region" description="Helical" evidence="12">
    <location>
        <begin position="204"/>
        <end position="226"/>
    </location>
</feature>
<evidence type="ECO:0000256" key="5">
    <source>
        <dbReference type="ARBA" id="ARBA00022475"/>
    </source>
</evidence>